<dbReference type="PANTHER" id="PTHR33678">
    <property type="entry name" value="BLL1576 PROTEIN"/>
    <property type="match status" value="1"/>
</dbReference>
<dbReference type="InterPro" id="IPR052344">
    <property type="entry name" value="Transposase-related"/>
</dbReference>
<dbReference type="NCBIfam" id="NF033517">
    <property type="entry name" value="transpos_IS66"/>
    <property type="match status" value="1"/>
</dbReference>
<reference evidence="6 7" key="1">
    <citation type="submission" date="2020-09" db="EMBL/GenBank/DDBJ databases">
        <title>Characterization and genome sequencing of Ruminiclostridium sp. nov. MA18.</title>
        <authorList>
            <person name="Rettenmaier R."/>
            <person name="Kowollik M.-L."/>
            <person name="Liebl W."/>
            <person name="Zverlov V."/>
        </authorList>
    </citation>
    <scope>NUCLEOTIDE SEQUENCE [LARGE SCALE GENOMIC DNA]</scope>
    <source>
        <strain evidence="6 7">MA18</strain>
    </source>
</reference>
<dbReference type="Proteomes" id="UP000306409">
    <property type="component" value="Chromosome"/>
</dbReference>
<accession>A0A7H1VPJ7</accession>
<evidence type="ECO:0000259" key="1">
    <source>
        <dbReference type="Pfam" id="PF03050"/>
    </source>
</evidence>
<feature type="domain" description="Transposase TnpC homeodomain" evidence="3">
    <location>
        <begin position="30"/>
        <end position="101"/>
    </location>
</feature>
<dbReference type="InterPro" id="IPR024463">
    <property type="entry name" value="Transposase_TnpC_homeodom"/>
</dbReference>
<evidence type="ECO:0000313" key="6">
    <source>
        <dbReference type="EMBL" id="QNU67309.1"/>
    </source>
</evidence>
<dbReference type="Pfam" id="PF13007">
    <property type="entry name" value="LZ_Tnp_IS66"/>
    <property type="match status" value="1"/>
</dbReference>
<name>A0A7H1VPJ7_9FIRM</name>
<evidence type="ECO:0000313" key="7">
    <source>
        <dbReference type="Proteomes" id="UP000306409"/>
    </source>
</evidence>
<feature type="domain" description="Transposase IS66 central" evidence="1">
    <location>
        <begin position="174"/>
        <end position="458"/>
    </location>
</feature>
<gene>
    <name evidence="6" type="ORF">EHE19_001850</name>
    <name evidence="5" type="ORF">EHE19_011525</name>
</gene>
<dbReference type="PANTHER" id="PTHR33678:SF1">
    <property type="entry name" value="BLL1576 PROTEIN"/>
    <property type="match status" value="1"/>
</dbReference>
<organism evidence="6 7">
    <name type="scientific">Ruminiclostridium herbifermentans</name>
    <dbReference type="NCBI Taxonomy" id="2488810"/>
    <lineage>
        <taxon>Bacteria</taxon>
        <taxon>Bacillati</taxon>
        <taxon>Bacillota</taxon>
        <taxon>Clostridia</taxon>
        <taxon>Eubacteriales</taxon>
        <taxon>Oscillospiraceae</taxon>
        <taxon>Ruminiclostridium</taxon>
    </lineage>
</organism>
<dbReference type="KEGG" id="rher:EHE19_011525"/>
<dbReference type="Pfam" id="PF13005">
    <property type="entry name" value="zf-IS66"/>
    <property type="match status" value="1"/>
</dbReference>
<dbReference type="Pfam" id="PF03050">
    <property type="entry name" value="DDE_Tnp_IS66"/>
    <property type="match status" value="1"/>
</dbReference>
<dbReference type="InterPro" id="IPR024474">
    <property type="entry name" value="Znf_dom_IS66"/>
</dbReference>
<dbReference type="EMBL" id="CP061336">
    <property type="protein sequence ID" value="QNU67309.1"/>
    <property type="molecule type" value="Genomic_DNA"/>
</dbReference>
<evidence type="ECO:0000259" key="3">
    <source>
        <dbReference type="Pfam" id="PF13007"/>
    </source>
</evidence>
<evidence type="ECO:0000313" key="5">
    <source>
        <dbReference type="EMBL" id="QNU65558.1"/>
    </source>
</evidence>
<feature type="domain" description="Transposase IS66 zinc-finger binding" evidence="2">
    <location>
        <begin position="110"/>
        <end position="153"/>
    </location>
</feature>
<sequence length="517" mass="59674">MKNDEKITISKSEYISMKEQIAELSKKVDWFMEQVRLAKHHQFGASSEKSQYDQINLFNEAEATADEAKAEPELVEIERHYRKKAKENADRLPPDLPVEVVEHTLPKDKQKCPECGEALHIMGKDVRRELKLIPAKAVIVEHVRYTYACRDCEKNACGVPILKAPVDNPVIKGSFASPEAVAQIMTQKFVMGAPLYRQEQDFRRNGIYLSRQTMSNWLLKCSEDWLEPVYNALREILCTREVLHADETTLQVLHEPEKTAQNKSYMWMYRTSGEEQHPIVLYEYQPDRRAKHPAEFLKGFRGYLHADGYKGYHNLPEGITVVGCWAHARRKWDEALKVLPTKDRENSAALQGKRYCDGLFDIECSLQKLNSNERFQKRQELAKPLIDEFFAWLKSLNPAPKTSLGQAVHYMIKQRRYLERYLLDGRLEISNNRAERSIKPFVIDRKNFLFANTPRGAKASAVIFSIIETAKENGLNPYAYLVYIFKNAPNWDIHNNINALELLLPSNVPESCNSAAR</sequence>
<dbReference type="KEGG" id="rher:EHE19_001850"/>
<proteinExistence type="predicted"/>
<evidence type="ECO:0000259" key="2">
    <source>
        <dbReference type="Pfam" id="PF13005"/>
    </source>
</evidence>
<dbReference type="InterPro" id="IPR004291">
    <property type="entry name" value="Transposase_IS66_central"/>
</dbReference>
<dbReference type="Pfam" id="PF13817">
    <property type="entry name" value="DDE_Tnp_IS66_C"/>
    <property type="match status" value="1"/>
</dbReference>
<dbReference type="AlphaFoldDB" id="A0A7H1VPJ7"/>
<dbReference type="EMBL" id="CP061336">
    <property type="protein sequence ID" value="QNU65558.1"/>
    <property type="molecule type" value="Genomic_DNA"/>
</dbReference>
<feature type="domain" description="Transposase IS66 C-terminal" evidence="4">
    <location>
        <begin position="465"/>
        <end position="505"/>
    </location>
</feature>
<protein>
    <submittedName>
        <fullName evidence="6">IS66 family transposase</fullName>
    </submittedName>
</protein>
<keyword evidence="7" id="KW-1185">Reference proteome</keyword>
<dbReference type="RefSeq" id="WP_190530276.1">
    <property type="nucleotide sequence ID" value="NZ_CP061336.1"/>
</dbReference>
<evidence type="ECO:0000259" key="4">
    <source>
        <dbReference type="Pfam" id="PF13817"/>
    </source>
</evidence>
<dbReference type="InterPro" id="IPR039552">
    <property type="entry name" value="IS66_C"/>
</dbReference>